<sequence>MSIMSDLNSDLDGEEAYVMHSNVKKRKRTEKMTDIMKKLRAISHESGEDCKCSRLKCFITICSEERQRIIFYFNQLGDYNAQSKYLSGLISVVPVQRRRNRKDEADANFHTFSYSYRVRARVENKLQDVSVCYKAFLSLHGISNRRVQNLKKNLCALGDTKPDGRGKHKNRPHRISDVTKLKVMDFIKSLKGRKSYYCIRDTS</sequence>
<accession>A0A9P0D006</accession>
<reference evidence="1" key="1">
    <citation type="submission" date="2022-01" db="EMBL/GenBank/DDBJ databases">
        <authorList>
            <person name="King R."/>
        </authorList>
    </citation>
    <scope>NUCLEOTIDE SEQUENCE</scope>
</reference>
<keyword evidence="2" id="KW-1185">Reference proteome</keyword>
<dbReference type="Proteomes" id="UP001153636">
    <property type="component" value="Chromosome 6"/>
</dbReference>
<evidence type="ECO:0000313" key="1">
    <source>
        <dbReference type="EMBL" id="CAH1111616.1"/>
    </source>
</evidence>
<gene>
    <name evidence="1" type="ORF">PSYICH_LOCUS12043</name>
</gene>
<organism evidence="1 2">
    <name type="scientific">Psylliodes chrysocephalus</name>
    <dbReference type="NCBI Taxonomy" id="3402493"/>
    <lineage>
        <taxon>Eukaryota</taxon>
        <taxon>Metazoa</taxon>
        <taxon>Ecdysozoa</taxon>
        <taxon>Arthropoda</taxon>
        <taxon>Hexapoda</taxon>
        <taxon>Insecta</taxon>
        <taxon>Pterygota</taxon>
        <taxon>Neoptera</taxon>
        <taxon>Endopterygota</taxon>
        <taxon>Coleoptera</taxon>
        <taxon>Polyphaga</taxon>
        <taxon>Cucujiformia</taxon>
        <taxon>Chrysomeloidea</taxon>
        <taxon>Chrysomelidae</taxon>
        <taxon>Galerucinae</taxon>
        <taxon>Alticini</taxon>
        <taxon>Psylliodes</taxon>
    </lineage>
</organism>
<dbReference type="AlphaFoldDB" id="A0A9P0D006"/>
<evidence type="ECO:0000313" key="2">
    <source>
        <dbReference type="Proteomes" id="UP001153636"/>
    </source>
</evidence>
<name>A0A9P0D006_9CUCU</name>
<dbReference type="OrthoDB" id="10065911at2759"/>
<dbReference type="EMBL" id="OV651818">
    <property type="protein sequence ID" value="CAH1111616.1"/>
    <property type="molecule type" value="Genomic_DNA"/>
</dbReference>
<proteinExistence type="predicted"/>
<protein>
    <submittedName>
        <fullName evidence="1">Uncharacterized protein</fullName>
    </submittedName>
</protein>